<dbReference type="GO" id="GO:0005886">
    <property type="term" value="C:plasma membrane"/>
    <property type="evidence" value="ECO:0007669"/>
    <property type="project" value="UniProtKB-SubCell"/>
</dbReference>
<evidence type="ECO:0000313" key="9">
    <source>
        <dbReference type="EMBL" id="MTV81826.1"/>
    </source>
</evidence>
<keyword evidence="7 8" id="KW-0472">Membrane</keyword>
<comment type="similarity">
    <text evidence="2 8">Belongs to the 4-toluene sulfonate uptake permease (TSUP) (TC 2.A.102) family.</text>
</comment>
<dbReference type="PANTHER" id="PTHR30269:SF0">
    <property type="entry name" value="MEMBRANE TRANSPORTER PROTEIN YFCA-RELATED"/>
    <property type="match status" value="1"/>
</dbReference>
<dbReference type="AlphaFoldDB" id="A0A7X3C2S1"/>
<dbReference type="PANTHER" id="PTHR30269">
    <property type="entry name" value="TRANSMEMBRANE PROTEIN YFCA"/>
    <property type="match status" value="1"/>
</dbReference>
<keyword evidence="5 8" id="KW-0812">Transmembrane</keyword>
<feature type="transmembrane region" description="Helical" evidence="8">
    <location>
        <begin position="232"/>
        <end position="251"/>
    </location>
</feature>
<evidence type="ECO:0000256" key="4">
    <source>
        <dbReference type="ARBA" id="ARBA00022475"/>
    </source>
</evidence>
<feature type="transmembrane region" description="Helical" evidence="8">
    <location>
        <begin position="74"/>
        <end position="98"/>
    </location>
</feature>
<evidence type="ECO:0000256" key="1">
    <source>
        <dbReference type="ARBA" id="ARBA00004651"/>
    </source>
</evidence>
<feature type="transmembrane region" description="Helical" evidence="8">
    <location>
        <begin position="37"/>
        <end position="62"/>
    </location>
</feature>
<dbReference type="InterPro" id="IPR052017">
    <property type="entry name" value="TSUP"/>
</dbReference>
<dbReference type="EMBL" id="WNJO01000004">
    <property type="protein sequence ID" value="MTV81826.1"/>
    <property type="molecule type" value="Genomic_DNA"/>
</dbReference>
<accession>A0A7X3C2S1</accession>
<proteinExistence type="inferred from homology"/>
<keyword evidence="3" id="KW-0813">Transport</keyword>
<protein>
    <recommendedName>
        <fullName evidence="8">Probable membrane transporter protein</fullName>
    </recommendedName>
</protein>
<keyword evidence="4 8" id="KW-1003">Cell membrane</keyword>
<evidence type="ECO:0000256" key="2">
    <source>
        <dbReference type="ARBA" id="ARBA00009142"/>
    </source>
</evidence>
<evidence type="ECO:0000256" key="6">
    <source>
        <dbReference type="ARBA" id="ARBA00022989"/>
    </source>
</evidence>
<evidence type="ECO:0000313" key="10">
    <source>
        <dbReference type="Proteomes" id="UP000466388"/>
    </source>
</evidence>
<comment type="subcellular location">
    <subcellularLocation>
        <location evidence="1 8">Cell membrane</location>
        <topology evidence="1 8">Multi-pass membrane protein</topology>
    </subcellularLocation>
</comment>
<name>A0A7X3C2S1_9LACO</name>
<dbReference type="InterPro" id="IPR002781">
    <property type="entry name" value="TM_pro_TauE-like"/>
</dbReference>
<feature type="transmembrane region" description="Helical" evidence="8">
    <location>
        <begin position="142"/>
        <end position="168"/>
    </location>
</feature>
<feature type="transmembrane region" description="Helical" evidence="8">
    <location>
        <begin position="180"/>
        <end position="199"/>
    </location>
</feature>
<organism evidence="9 10">
    <name type="scientific">Secundilactobacillus folii</name>
    <dbReference type="NCBI Taxonomy" id="2678357"/>
    <lineage>
        <taxon>Bacteria</taxon>
        <taxon>Bacillati</taxon>
        <taxon>Bacillota</taxon>
        <taxon>Bacilli</taxon>
        <taxon>Lactobacillales</taxon>
        <taxon>Lactobacillaceae</taxon>
        <taxon>Secundilactobacillus</taxon>
    </lineage>
</organism>
<gene>
    <name evidence="9" type="ORF">GM612_04035</name>
</gene>
<dbReference type="Proteomes" id="UP000466388">
    <property type="component" value="Unassembled WGS sequence"/>
</dbReference>
<evidence type="ECO:0000256" key="3">
    <source>
        <dbReference type="ARBA" id="ARBA00022448"/>
    </source>
</evidence>
<evidence type="ECO:0000256" key="8">
    <source>
        <dbReference type="RuleBase" id="RU363041"/>
    </source>
</evidence>
<keyword evidence="10" id="KW-1185">Reference proteome</keyword>
<dbReference type="Pfam" id="PF01925">
    <property type="entry name" value="TauE"/>
    <property type="match status" value="1"/>
</dbReference>
<sequence>MSLFVMVLILFVAGIAAGLLASIAGLASLVSYPTLLALGVPAVSANTTNTAALIFTGIGSLMSSTKELKGNGKVTLQVASTALIGSVFGALILAFAPAKTFERVVPFLIFGAGALMLWTQFKKKKVITATVPHHPVQNVFRYIAIFLVGIYIGYFGASAGMILLAILLAMLQKNFAVTNAIKNFTSFSANVLSLVIYAFTTKIYWWMVIPLGLGMFIGGYSGPVVIRHVPVQPVRTVIAFAAFGLAGYLFWQSYR</sequence>
<comment type="caution">
    <text evidence="9">The sequence shown here is derived from an EMBL/GenBank/DDBJ whole genome shotgun (WGS) entry which is preliminary data.</text>
</comment>
<keyword evidence="6 8" id="KW-1133">Transmembrane helix</keyword>
<evidence type="ECO:0000256" key="7">
    <source>
        <dbReference type="ARBA" id="ARBA00023136"/>
    </source>
</evidence>
<reference evidence="9 10" key="1">
    <citation type="submission" date="2019-11" db="EMBL/GenBank/DDBJ databases">
        <title>Lactobacillus sp. nov. CRM56-3, isolated from fermented tea leaves.</title>
        <authorList>
            <person name="Phuengjayaem S."/>
            <person name="Tanasupawat S."/>
        </authorList>
    </citation>
    <scope>NUCLEOTIDE SEQUENCE [LARGE SCALE GENOMIC DNA]</scope>
    <source>
        <strain evidence="9 10">CRM56-3</strain>
    </source>
</reference>
<evidence type="ECO:0000256" key="5">
    <source>
        <dbReference type="ARBA" id="ARBA00022692"/>
    </source>
</evidence>
<feature type="transmembrane region" description="Helical" evidence="8">
    <location>
        <begin position="104"/>
        <end position="121"/>
    </location>
</feature>